<evidence type="ECO:0000313" key="5">
    <source>
        <dbReference type="Proteomes" id="UP000752696"/>
    </source>
</evidence>
<accession>A0A6V7H623</accession>
<dbReference type="AlphaFoldDB" id="A0A6V7H623"/>
<evidence type="ECO:0000259" key="3">
    <source>
        <dbReference type="Pfam" id="PF07912"/>
    </source>
</evidence>
<feature type="non-terminal residue" evidence="4">
    <location>
        <position position="191"/>
    </location>
</feature>
<comment type="caution">
    <text evidence="4">The sequence shown here is derived from an EMBL/GenBank/DDBJ whole genome shotgun (WGS) entry which is preliminary data.</text>
</comment>
<protein>
    <recommendedName>
        <fullName evidence="6">Endoplasmic reticulum resident protein 29 C-terminal domain-containing protein</fullName>
    </recommendedName>
</protein>
<dbReference type="InterPro" id="IPR016855">
    <property type="entry name" value="ERp29"/>
</dbReference>
<evidence type="ECO:0000256" key="1">
    <source>
        <dbReference type="ARBA" id="ARBA00022824"/>
    </source>
</evidence>
<evidence type="ECO:0008006" key="6">
    <source>
        <dbReference type="Google" id="ProtNLM"/>
    </source>
</evidence>
<keyword evidence="1" id="KW-0256">Endoplasmic reticulum</keyword>
<evidence type="ECO:0000313" key="4">
    <source>
        <dbReference type="EMBL" id="CAD1473068.1"/>
    </source>
</evidence>
<dbReference type="InterPro" id="IPR012883">
    <property type="entry name" value="ERp29_N"/>
</dbReference>
<dbReference type="Pfam" id="PF07912">
    <property type="entry name" value="ERp29_N"/>
    <property type="match status" value="1"/>
</dbReference>
<dbReference type="Gene3D" id="3.40.30.10">
    <property type="entry name" value="Glutaredoxin"/>
    <property type="match status" value="1"/>
</dbReference>
<dbReference type="SUPFAM" id="SSF47933">
    <property type="entry name" value="ERP29 C domain-like"/>
    <property type="match status" value="1"/>
</dbReference>
<sequence>VIPKFKTAVVKFDVAFPYGEKHEQYAQIAAATKNSHDLLVAEVRVKDYGNKDNSDLVARYKIKSETFPAVLLFLQGKTEPIPFVAEKETDFTADNIKRFIKMKSGVYLGLPGCEILNKAKVFEETLPETQRAAAKVYVKTMERILERGDVFVQTEQTRIEGILKGKLSNEKKRTMEEKRNILHSFLYRDEL</sequence>
<feature type="domain" description="ERp29 N-terminal" evidence="3">
    <location>
        <begin position="1"/>
        <end position="111"/>
    </location>
</feature>
<dbReference type="GO" id="GO:0009306">
    <property type="term" value="P:protein secretion"/>
    <property type="evidence" value="ECO:0007669"/>
    <property type="project" value="InterPro"/>
</dbReference>
<evidence type="ECO:0000259" key="2">
    <source>
        <dbReference type="Pfam" id="PF07749"/>
    </source>
</evidence>
<keyword evidence="5" id="KW-1185">Reference proteome</keyword>
<organism evidence="4 5">
    <name type="scientific">Heterotrigona itama</name>
    <dbReference type="NCBI Taxonomy" id="395501"/>
    <lineage>
        <taxon>Eukaryota</taxon>
        <taxon>Metazoa</taxon>
        <taxon>Ecdysozoa</taxon>
        <taxon>Arthropoda</taxon>
        <taxon>Hexapoda</taxon>
        <taxon>Insecta</taxon>
        <taxon>Pterygota</taxon>
        <taxon>Neoptera</taxon>
        <taxon>Endopterygota</taxon>
        <taxon>Hymenoptera</taxon>
        <taxon>Apocrita</taxon>
        <taxon>Aculeata</taxon>
        <taxon>Apoidea</taxon>
        <taxon>Anthophila</taxon>
        <taxon>Apidae</taxon>
        <taxon>Heterotrigona</taxon>
    </lineage>
</organism>
<dbReference type="InterPro" id="IPR036356">
    <property type="entry name" value="ERp29_C_sf"/>
</dbReference>
<dbReference type="EMBL" id="CAJDYZ010006120">
    <property type="protein sequence ID" value="CAD1473068.1"/>
    <property type="molecule type" value="Genomic_DNA"/>
</dbReference>
<dbReference type="Proteomes" id="UP000752696">
    <property type="component" value="Unassembled WGS sequence"/>
</dbReference>
<dbReference type="PANTHER" id="PTHR12211">
    <property type="entry name" value="ENDOPLASMIC RETICULUM PROTEIN ERP29"/>
    <property type="match status" value="1"/>
</dbReference>
<dbReference type="InterPro" id="IPR011679">
    <property type="entry name" value="ERp29_C"/>
</dbReference>
<dbReference type="InterPro" id="IPR036249">
    <property type="entry name" value="Thioredoxin-like_sf"/>
</dbReference>
<dbReference type="OrthoDB" id="417262at2759"/>
<dbReference type="PANTHER" id="PTHR12211:SF0">
    <property type="entry name" value="ENDOPLASMIC RETICULUM RESIDENT PROTEIN 29"/>
    <property type="match status" value="1"/>
</dbReference>
<dbReference type="GO" id="GO:0005788">
    <property type="term" value="C:endoplasmic reticulum lumen"/>
    <property type="evidence" value="ECO:0007669"/>
    <property type="project" value="InterPro"/>
</dbReference>
<feature type="domain" description="Endoplasmic reticulum resident protein 29 C-terminal" evidence="2">
    <location>
        <begin position="114"/>
        <end position="185"/>
    </location>
</feature>
<proteinExistence type="predicted"/>
<reference evidence="4" key="1">
    <citation type="submission" date="2020-07" db="EMBL/GenBank/DDBJ databases">
        <authorList>
            <person name="Nazaruddin N."/>
        </authorList>
    </citation>
    <scope>NUCLEOTIDE SEQUENCE</scope>
</reference>
<dbReference type="SUPFAM" id="SSF52833">
    <property type="entry name" value="Thioredoxin-like"/>
    <property type="match status" value="1"/>
</dbReference>
<dbReference type="Gene3D" id="1.20.1150.12">
    <property type="entry name" value="Endoplasmic reticulum resident protein 29, C-terminal domain"/>
    <property type="match status" value="1"/>
</dbReference>
<gene>
    <name evidence="4" type="ORF">MHI_LOCUS351304</name>
</gene>
<dbReference type="Pfam" id="PF07749">
    <property type="entry name" value="ERp29"/>
    <property type="match status" value="1"/>
</dbReference>
<name>A0A6V7H623_9HYME</name>